<evidence type="ECO:0000313" key="1">
    <source>
        <dbReference type="EMBL" id="PXF57507.1"/>
    </source>
</evidence>
<dbReference type="Proteomes" id="UP000248329">
    <property type="component" value="Unassembled WGS sequence"/>
</dbReference>
<reference evidence="1" key="1">
    <citation type="submission" date="2018-01" db="EMBL/GenBank/DDBJ databases">
        <authorList>
            <person name="Krukenberg V."/>
        </authorList>
    </citation>
    <scope>NUCLEOTIDE SEQUENCE</scope>
    <source>
        <strain evidence="1">E20ANME2</strain>
    </source>
</reference>
<comment type="caution">
    <text evidence="1">The sequence shown here is derived from an EMBL/GenBank/DDBJ whole genome shotgun (WGS) entry which is preliminary data.</text>
</comment>
<dbReference type="EMBL" id="PQXF01000058">
    <property type="protein sequence ID" value="PXF57507.1"/>
    <property type="molecule type" value="Genomic_DNA"/>
</dbReference>
<evidence type="ECO:0000313" key="2">
    <source>
        <dbReference type="Proteomes" id="UP000248329"/>
    </source>
</evidence>
<accession>A0AC61KZ14</accession>
<sequence>MVSDSTSETVAQQIDALLRRIGADLQSHHIVFREELKKTAPRADLVDVTLWAEEGNGNVSCEIVTVPNQIFEPGTDRYTKLLEYIAVCLNIRGETLGIRRIGIETSPELATDRLISDVKEYFEREFFITLLDANFGKPIQWRKGRIEQGEIRIGQVRSGRYDSGRSVGMVVTGTDIKTVALESGNIVYRNEIAIEEGRLIEEVLEECLTKAATEVGISKDEDVYIGVPGPVDPYGNIVRIAEMKGVTRESLENLQRKCPSIKFINDANVEAVYHRIVWAGDLATEQPTVALVLRKGIGFAILVEGYLLSWVGAPMETHFRVNFSEDATICNCGMKGCLELPSEWVVDRFIHLTSERGVKLPPDFAEKVACAGEKRDLLAADVGTFLRRDLKLQKVASDVFMEYGANLAVLFGELARLMEVTGFWVALSGGMVQQKEERQMIIQGIAKGISDKFPGLKIEILGGIEEARGRAGDEDEEEITRYERISGKWQGAAGAALCALQEKQMKMRIELDTKLMIDEAEGAAISEIAEILCTGRKLSTYTIIGVAGPSGGGKTYFAELVKNGIEKLDRDGSDRATAEIIAMDDYLIPKEKRERGGIRAKYSLARLWADIVDANNGDTVSHPVFDQVSRVRYSKLGRFLDEKSTLFGSRLSESHTELFRNINRMTEWSGEAEIKLNPDKDLVILIDGILALDNRAVDKLYYDYRIFVHASWIWRLCAAVYRAWQEKWYQGANTAEIIEKFVFKRPEEEAIINVTYLDADMMVENDYYELKVDSDLKTLLGEVYPLLDPDLCAQYYIIYAIMGDNGYDAKTIFNERLCDINELIRTSRIEDMYEEGAGRRLEEDICKMVESG</sequence>
<gene>
    <name evidence="1" type="ORF">C4B59_15105</name>
</gene>
<proteinExistence type="predicted"/>
<organism evidence="1 2">
    <name type="scientific">Candidatus Methanogaster sp</name>
    <dbReference type="NCBI Taxonomy" id="3386292"/>
    <lineage>
        <taxon>Archaea</taxon>
        <taxon>Methanobacteriati</taxon>
        <taxon>Methanobacteriota</taxon>
        <taxon>Stenosarchaea group</taxon>
        <taxon>Methanomicrobia</taxon>
        <taxon>Methanosarcinales</taxon>
        <taxon>ANME-2 cluster</taxon>
        <taxon>Candidatus Methanogasteraceae</taxon>
        <taxon>Candidatus Methanogaster</taxon>
    </lineage>
</organism>
<protein>
    <submittedName>
        <fullName evidence="1">Uncharacterized protein</fullName>
    </submittedName>
</protein>
<name>A0AC61KZ14_9EURY</name>